<dbReference type="GO" id="GO:0003724">
    <property type="term" value="F:RNA helicase activity"/>
    <property type="evidence" value="ECO:0007669"/>
    <property type="project" value="TreeGrafter"/>
</dbReference>
<dbReference type="InterPro" id="IPR014001">
    <property type="entry name" value="Helicase_ATP-bd"/>
</dbReference>
<feature type="non-terminal residue" evidence="6">
    <location>
        <position position="66"/>
    </location>
</feature>
<dbReference type="InterPro" id="IPR027417">
    <property type="entry name" value="P-loop_NTPase"/>
</dbReference>
<evidence type="ECO:0000256" key="4">
    <source>
        <dbReference type="ARBA" id="ARBA00022840"/>
    </source>
</evidence>
<keyword evidence="1" id="KW-0547">Nucleotide-binding</keyword>
<comment type="caution">
    <text evidence="6">The sequence shown here is derived from an EMBL/GenBank/DDBJ whole genome shotgun (WGS) entry which is preliminary data.</text>
</comment>
<dbReference type="InterPro" id="IPR050079">
    <property type="entry name" value="DEAD_box_RNA_helicase"/>
</dbReference>
<accession>A0A268QTV9</accession>
<dbReference type="PANTHER" id="PTHR47959">
    <property type="entry name" value="ATP-DEPENDENT RNA HELICASE RHLE-RELATED"/>
    <property type="match status" value="1"/>
</dbReference>
<evidence type="ECO:0000313" key="6">
    <source>
        <dbReference type="EMBL" id="PAF11523.1"/>
    </source>
</evidence>
<protein>
    <recommendedName>
        <fullName evidence="5">Helicase ATP-binding domain-containing protein</fullName>
    </recommendedName>
</protein>
<dbReference type="Pfam" id="PF00270">
    <property type="entry name" value="DEAD"/>
    <property type="match status" value="1"/>
</dbReference>
<dbReference type="InterPro" id="IPR011545">
    <property type="entry name" value="DEAD/DEAH_box_helicase_dom"/>
</dbReference>
<dbReference type="SUPFAM" id="SSF52540">
    <property type="entry name" value="P-loop containing nucleoside triphosphate hydrolases"/>
    <property type="match status" value="1"/>
</dbReference>
<dbReference type="AlphaFoldDB" id="A0A268QTV9"/>
<reference evidence="6 7" key="1">
    <citation type="submission" date="2017-07" db="EMBL/GenBank/DDBJ databases">
        <title>Isolation and whole genome analysis of endospore-forming bacteria from heroin.</title>
        <authorList>
            <person name="Kalinowski J."/>
            <person name="Ahrens B."/>
            <person name="Al-Dilaimi A."/>
            <person name="Winkler A."/>
            <person name="Wibberg D."/>
            <person name="Schleenbecker U."/>
            <person name="Ruckert C."/>
            <person name="Wolfel R."/>
            <person name="Grass G."/>
        </authorList>
    </citation>
    <scope>NUCLEOTIDE SEQUENCE [LARGE SCALE GENOMIC DNA]</scope>
    <source>
        <strain evidence="6 7">7523-2</strain>
    </source>
</reference>
<evidence type="ECO:0000313" key="7">
    <source>
        <dbReference type="Proteomes" id="UP000216133"/>
    </source>
</evidence>
<evidence type="ECO:0000256" key="3">
    <source>
        <dbReference type="ARBA" id="ARBA00022806"/>
    </source>
</evidence>
<keyword evidence="3" id="KW-0347">Helicase</keyword>
<dbReference type="GO" id="GO:0016787">
    <property type="term" value="F:hydrolase activity"/>
    <property type="evidence" value="ECO:0007669"/>
    <property type="project" value="UniProtKB-KW"/>
</dbReference>
<dbReference type="GO" id="GO:0005524">
    <property type="term" value="F:ATP binding"/>
    <property type="evidence" value="ECO:0007669"/>
    <property type="project" value="UniProtKB-KW"/>
</dbReference>
<dbReference type="GO" id="GO:0003676">
    <property type="term" value="F:nucleic acid binding"/>
    <property type="evidence" value="ECO:0007669"/>
    <property type="project" value="InterPro"/>
</dbReference>
<name>A0A268QTV9_SHOCL</name>
<keyword evidence="2" id="KW-0378">Hydrolase</keyword>
<dbReference type="GO" id="GO:0005829">
    <property type="term" value="C:cytosol"/>
    <property type="evidence" value="ECO:0007669"/>
    <property type="project" value="TreeGrafter"/>
</dbReference>
<dbReference type="Proteomes" id="UP000216133">
    <property type="component" value="Unassembled WGS sequence"/>
</dbReference>
<dbReference type="PANTHER" id="PTHR47959:SF1">
    <property type="entry name" value="ATP-DEPENDENT RNA HELICASE DBPA"/>
    <property type="match status" value="1"/>
</dbReference>
<keyword evidence="4" id="KW-0067">ATP-binding</keyword>
<evidence type="ECO:0000256" key="1">
    <source>
        <dbReference type="ARBA" id="ARBA00022741"/>
    </source>
</evidence>
<evidence type="ECO:0000256" key="2">
    <source>
        <dbReference type="ARBA" id="ARBA00022801"/>
    </source>
</evidence>
<dbReference type="EMBL" id="NPBS01001090">
    <property type="protein sequence ID" value="PAF11523.1"/>
    <property type="molecule type" value="Genomic_DNA"/>
</dbReference>
<organism evidence="6 7">
    <name type="scientific">Shouchella clausii</name>
    <name type="common">Alkalihalobacillus clausii</name>
    <dbReference type="NCBI Taxonomy" id="79880"/>
    <lineage>
        <taxon>Bacteria</taxon>
        <taxon>Bacillati</taxon>
        <taxon>Bacillota</taxon>
        <taxon>Bacilli</taxon>
        <taxon>Bacillales</taxon>
        <taxon>Bacillaceae</taxon>
        <taxon>Shouchella</taxon>
    </lineage>
</organism>
<gene>
    <name evidence="6" type="ORF">CHH61_26855</name>
</gene>
<dbReference type="Gene3D" id="3.40.50.300">
    <property type="entry name" value="P-loop containing nucleotide triphosphate hydrolases"/>
    <property type="match status" value="1"/>
</dbReference>
<proteinExistence type="predicted"/>
<sequence length="66" mass="6948">MGQAQTGTGKTTAFGVPLLEQIDLNEGIQGLVLAPTRELAVQVAEELNRIGQVKGVRTLPVYGGQD</sequence>
<feature type="domain" description="Helicase ATP-binding" evidence="5">
    <location>
        <begin position="1"/>
        <end position="66"/>
    </location>
</feature>
<dbReference type="PROSITE" id="PS51192">
    <property type="entry name" value="HELICASE_ATP_BIND_1"/>
    <property type="match status" value="1"/>
</dbReference>
<evidence type="ECO:0000259" key="5">
    <source>
        <dbReference type="PROSITE" id="PS51192"/>
    </source>
</evidence>